<feature type="binding site" evidence="4">
    <location>
        <position position="106"/>
    </location>
    <ligand>
        <name>D-ribulose 5-phosphate</name>
        <dbReference type="ChEBI" id="CHEBI:58121"/>
    </ligand>
</feature>
<protein>
    <submittedName>
        <fullName evidence="5">Ribose 5-phosphate isomerase B</fullName>
    </submittedName>
</protein>
<dbReference type="PIRSF" id="PIRSF005384">
    <property type="entry name" value="RpiB_LacA_B"/>
    <property type="match status" value="1"/>
</dbReference>
<dbReference type="GO" id="GO:0004751">
    <property type="term" value="F:ribose-5-phosphate isomerase activity"/>
    <property type="evidence" value="ECO:0007669"/>
    <property type="project" value="TreeGrafter"/>
</dbReference>
<keyword evidence="2 5" id="KW-0413">Isomerase</keyword>
<accession>A0A0C1ZL02</accession>
<gene>
    <name evidence="5" type="ORF">DB30_01698</name>
</gene>
<dbReference type="Gene3D" id="3.40.1400.10">
    <property type="entry name" value="Sugar-phosphate isomerase, RpiB/LacA/LacB"/>
    <property type="match status" value="1"/>
</dbReference>
<comment type="similarity">
    <text evidence="1">Belongs to the LacAB/RpiB family.</text>
</comment>
<reference evidence="5 6" key="1">
    <citation type="submission" date="2014-12" db="EMBL/GenBank/DDBJ databases">
        <title>Genome assembly of Enhygromyxa salina DSM 15201.</title>
        <authorList>
            <person name="Sharma G."/>
            <person name="Subramanian S."/>
        </authorList>
    </citation>
    <scope>NUCLEOTIDE SEQUENCE [LARGE SCALE GENOMIC DNA]</scope>
    <source>
        <strain evidence="5 6">DSM 15201</strain>
    </source>
</reference>
<feature type="binding site" evidence="4">
    <location>
        <position position="139"/>
    </location>
    <ligand>
        <name>D-ribulose 5-phosphate</name>
        <dbReference type="ChEBI" id="CHEBI:58121"/>
    </ligand>
</feature>
<feature type="binding site" evidence="4">
    <location>
        <begin position="8"/>
        <end position="9"/>
    </location>
    <ligand>
        <name>D-ribulose 5-phosphate</name>
        <dbReference type="ChEBI" id="CHEBI:58121"/>
    </ligand>
</feature>
<dbReference type="Proteomes" id="UP000031599">
    <property type="component" value="Unassembled WGS sequence"/>
</dbReference>
<dbReference type="InterPro" id="IPR003500">
    <property type="entry name" value="RpiB_LacA_LacB"/>
</dbReference>
<evidence type="ECO:0000256" key="1">
    <source>
        <dbReference type="ARBA" id="ARBA00008754"/>
    </source>
</evidence>
<dbReference type="EMBL" id="JMCC02000014">
    <property type="protein sequence ID" value="KIG18194.1"/>
    <property type="molecule type" value="Genomic_DNA"/>
</dbReference>
<feature type="binding site" evidence="4">
    <location>
        <position position="116"/>
    </location>
    <ligand>
        <name>D-ribulose 5-phosphate</name>
        <dbReference type="ChEBI" id="CHEBI:58121"/>
    </ligand>
</feature>
<evidence type="ECO:0000256" key="4">
    <source>
        <dbReference type="PIRSR" id="PIRSR005384-2"/>
    </source>
</evidence>
<proteinExistence type="inferred from homology"/>
<dbReference type="PANTHER" id="PTHR30345:SF0">
    <property type="entry name" value="DNA DAMAGE-REPAIR_TOLERATION PROTEIN DRT102"/>
    <property type="match status" value="1"/>
</dbReference>
<evidence type="ECO:0000256" key="2">
    <source>
        <dbReference type="ARBA" id="ARBA00023235"/>
    </source>
</evidence>
<dbReference type="GO" id="GO:0019316">
    <property type="term" value="P:D-allose catabolic process"/>
    <property type="evidence" value="ECO:0007669"/>
    <property type="project" value="TreeGrafter"/>
</dbReference>
<feature type="active site" description="Proton acceptor" evidence="3">
    <location>
        <position position="72"/>
    </location>
</feature>
<evidence type="ECO:0000313" key="6">
    <source>
        <dbReference type="Proteomes" id="UP000031599"/>
    </source>
</evidence>
<evidence type="ECO:0000256" key="3">
    <source>
        <dbReference type="PIRSR" id="PIRSR005384-1"/>
    </source>
</evidence>
<feature type="binding site" evidence="4">
    <location>
        <position position="143"/>
    </location>
    <ligand>
        <name>D-ribulose 5-phosphate</name>
        <dbReference type="ChEBI" id="CHEBI:58121"/>
    </ligand>
</feature>
<dbReference type="NCBIfam" id="NF004051">
    <property type="entry name" value="PRK05571.1"/>
    <property type="match status" value="1"/>
</dbReference>
<feature type="binding site" evidence="4">
    <location>
        <begin position="73"/>
        <end position="77"/>
    </location>
    <ligand>
        <name>D-ribulose 5-phosphate</name>
        <dbReference type="ChEBI" id="CHEBI:58121"/>
    </ligand>
</feature>
<dbReference type="PANTHER" id="PTHR30345">
    <property type="entry name" value="RIBOSE-5-PHOSPHATE ISOMERASE B"/>
    <property type="match status" value="1"/>
</dbReference>
<evidence type="ECO:0000313" key="5">
    <source>
        <dbReference type="EMBL" id="KIG18194.1"/>
    </source>
</evidence>
<name>A0A0C1ZL02_9BACT</name>
<organism evidence="5 6">
    <name type="scientific">Enhygromyxa salina</name>
    <dbReference type="NCBI Taxonomy" id="215803"/>
    <lineage>
        <taxon>Bacteria</taxon>
        <taxon>Pseudomonadati</taxon>
        <taxon>Myxococcota</taxon>
        <taxon>Polyangia</taxon>
        <taxon>Nannocystales</taxon>
        <taxon>Nannocystaceae</taxon>
        <taxon>Enhygromyxa</taxon>
    </lineage>
</organism>
<dbReference type="Pfam" id="PF02502">
    <property type="entry name" value="LacAB_rpiB"/>
    <property type="match status" value="1"/>
</dbReference>
<dbReference type="SUPFAM" id="SSF89623">
    <property type="entry name" value="Ribose/Galactose isomerase RpiB/AlsB"/>
    <property type="match status" value="1"/>
</dbReference>
<dbReference type="NCBIfam" id="TIGR00689">
    <property type="entry name" value="rpiB_lacA_lacB"/>
    <property type="match status" value="1"/>
</dbReference>
<dbReference type="InterPro" id="IPR036569">
    <property type="entry name" value="RpiB_LacA_LacB_sf"/>
</dbReference>
<sequence>MRFHVGSDHGGVMLLDVLVAELAQWGLPVLSRSGPAVASERVDYPNIAVQVCQRVLQDRQGQAADVFGLLVCGTGQGMAMTANKIPGIRAGVVADVFSAQMVRAHNNANVLCLGERVTGVGLAKLLLRGFIDATFEGGRHLNRVELIGSLTRPVGEGS</sequence>
<dbReference type="RefSeq" id="WP_052547270.1">
    <property type="nucleotide sequence ID" value="NZ_JMCC02000014.1"/>
</dbReference>
<comment type="caution">
    <text evidence="5">The sequence shown here is derived from an EMBL/GenBank/DDBJ whole genome shotgun (WGS) entry which is preliminary data.</text>
</comment>
<dbReference type="AlphaFoldDB" id="A0A0C1ZL02"/>
<dbReference type="InterPro" id="IPR004785">
    <property type="entry name" value="RpiB"/>
</dbReference>
<dbReference type="NCBIfam" id="TIGR01120">
    <property type="entry name" value="rpiB"/>
    <property type="match status" value="1"/>
</dbReference>
<feature type="active site" description="Proton donor" evidence="3">
    <location>
        <position position="105"/>
    </location>
</feature>
<dbReference type="GO" id="GO:0009052">
    <property type="term" value="P:pentose-phosphate shunt, non-oxidative branch"/>
    <property type="evidence" value="ECO:0007669"/>
    <property type="project" value="TreeGrafter"/>
</dbReference>